<proteinExistence type="predicted"/>
<evidence type="ECO:0000313" key="2">
    <source>
        <dbReference type="Proteomes" id="UP001597183"/>
    </source>
</evidence>
<dbReference type="InterPro" id="IPR051082">
    <property type="entry name" value="Pentapeptide-BTB/POZ_domain"/>
</dbReference>
<dbReference type="Gene3D" id="2.160.20.80">
    <property type="entry name" value="E3 ubiquitin-protein ligase SopA"/>
    <property type="match status" value="1"/>
</dbReference>
<reference evidence="2" key="1">
    <citation type="journal article" date="2019" name="Int. J. Syst. Evol. Microbiol.">
        <title>The Global Catalogue of Microorganisms (GCM) 10K type strain sequencing project: providing services to taxonomists for standard genome sequencing and annotation.</title>
        <authorList>
            <consortium name="The Broad Institute Genomics Platform"/>
            <consortium name="The Broad Institute Genome Sequencing Center for Infectious Disease"/>
            <person name="Wu L."/>
            <person name="Ma J."/>
        </authorList>
    </citation>
    <scope>NUCLEOTIDE SEQUENCE [LARGE SCALE GENOMIC DNA]</scope>
    <source>
        <strain evidence="2">CCM 7526</strain>
    </source>
</reference>
<comment type="caution">
    <text evidence="1">The sequence shown here is derived from an EMBL/GenBank/DDBJ whole genome shotgun (WGS) entry which is preliminary data.</text>
</comment>
<keyword evidence="2" id="KW-1185">Reference proteome</keyword>
<gene>
    <name evidence="1" type="ORF">ACFQ5G_42600</name>
</gene>
<dbReference type="PANTHER" id="PTHR14136">
    <property type="entry name" value="BTB_POZ DOMAIN-CONTAINING PROTEIN KCTD9"/>
    <property type="match status" value="1"/>
</dbReference>
<dbReference type="InterPro" id="IPR001646">
    <property type="entry name" value="5peptide_repeat"/>
</dbReference>
<dbReference type="Proteomes" id="UP001597183">
    <property type="component" value="Unassembled WGS sequence"/>
</dbReference>
<dbReference type="RefSeq" id="WP_317795838.1">
    <property type="nucleotide sequence ID" value="NZ_AP028461.1"/>
</dbReference>
<dbReference type="SUPFAM" id="SSF141571">
    <property type="entry name" value="Pentapeptide repeat-like"/>
    <property type="match status" value="1"/>
</dbReference>
<dbReference type="PANTHER" id="PTHR14136:SF17">
    <property type="entry name" value="BTB_POZ DOMAIN-CONTAINING PROTEIN KCTD9"/>
    <property type="match status" value="1"/>
</dbReference>
<name>A0ABW4AN22_9ACTN</name>
<accession>A0ABW4AN22</accession>
<sequence length="289" mass="31225">MSLQVTKKEHLTSRFSNAIEQLGSKEPDTKVGAIYALGRLALESGEDRLVITDLLIDFVRAKTQMDGSQIDPAKVCREGDATPRDVVAALRLLLFDLVDERRVHRVDLRRACLKGVEFPGADLTCVSMEGAVVYTSVFVEANFVRASLSSAQLEGSDFRRADFTGALAHRTEFGIGIDPVMAPADLREANLRDADLSRAKVISVDLSGADLTATVLREADLRDTVVSGGVLPTFVDDATNVPPGVKGTLSNAPAAPGRNCPTWSVPPPGCPETGIPVPDWLRCWLRERT</sequence>
<organism evidence="1 2">
    <name type="scientific">Actinoplanes sichuanensis</name>
    <dbReference type="NCBI Taxonomy" id="512349"/>
    <lineage>
        <taxon>Bacteria</taxon>
        <taxon>Bacillati</taxon>
        <taxon>Actinomycetota</taxon>
        <taxon>Actinomycetes</taxon>
        <taxon>Micromonosporales</taxon>
        <taxon>Micromonosporaceae</taxon>
        <taxon>Actinoplanes</taxon>
    </lineage>
</organism>
<dbReference type="EMBL" id="JBHTMK010000054">
    <property type="protein sequence ID" value="MFD1372055.1"/>
    <property type="molecule type" value="Genomic_DNA"/>
</dbReference>
<protein>
    <submittedName>
        <fullName evidence="1">Pentapeptide repeat-containing protein</fullName>
    </submittedName>
</protein>
<evidence type="ECO:0000313" key="1">
    <source>
        <dbReference type="EMBL" id="MFD1372055.1"/>
    </source>
</evidence>
<dbReference type="Pfam" id="PF00805">
    <property type="entry name" value="Pentapeptide"/>
    <property type="match status" value="3"/>
</dbReference>